<dbReference type="AlphaFoldDB" id="A0A1H1VJM8"/>
<sequence>MGSFTELRDAVSRDRTALRRDFFAALAEQVPQARGIFSPGASEVPASLIDALLWLLRTSPEGVLRPDTTQRLRAFALDFRRFGFPAAAYEDFAAAAARTLAPLGGSAAETLLDSAAEVMRREAEAADVAGIPAATAALVTSVDPRGPVTVVRLEAGMGLGYQPGQYVPAMAAGHQGEWHNLAPALPANPFGQLEFHVTDEFSPQVGGYVTLGAARGPELDLDDDAGLLIVAEGTGAAAAKAIVFALAQRSHRPDTHLVLRGDSYDDQVFSALAELHDWFRVSRAPLSEELARGRRVVVCGASTRVGEIADGLGVPAVRIAPDAPVSWD</sequence>
<dbReference type="RefSeq" id="WP_019194731.1">
    <property type="nucleotide sequence ID" value="NZ_LT629765.1"/>
</dbReference>
<protein>
    <submittedName>
        <fullName evidence="1">NAD(P)H-flavin reductase</fullName>
    </submittedName>
</protein>
<name>A0A1H1VJM8_9CORY</name>
<keyword evidence="2" id="KW-1185">Reference proteome</keyword>
<evidence type="ECO:0000313" key="2">
    <source>
        <dbReference type="Proteomes" id="UP000182237"/>
    </source>
</evidence>
<organism evidence="1 2">
    <name type="scientific">Corynebacterium timonense</name>
    <dbReference type="NCBI Taxonomy" id="441500"/>
    <lineage>
        <taxon>Bacteria</taxon>
        <taxon>Bacillati</taxon>
        <taxon>Actinomycetota</taxon>
        <taxon>Actinomycetes</taxon>
        <taxon>Mycobacteriales</taxon>
        <taxon>Corynebacteriaceae</taxon>
        <taxon>Corynebacterium</taxon>
    </lineage>
</organism>
<evidence type="ECO:0000313" key="1">
    <source>
        <dbReference type="EMBL" id="SDS84506.1"/>
    </source>
</evidence>
<dbReference type="Proteomes" id="UP000182237">
    <property type="component" value="Chromosome I"/>
</dbReference>
<dbReference type="STRING" id="1203190.GCA_000312345_01938"/>
<reference evidence="1 2" key="1">
    <citation type="submission" date="2016-10" db="EMBL/GenBank/DDBJ databases">
        <authorList>
            <person name="de Groot N.N."/>
        </authorList>
    </citation>
    <scope>NUCLEOTIDE SEQUENCE [LARGE SCALE GENOMIC DNA]</scope>
    <source>
        <strain evidence="1 2">DSM 45434</strain>
    </source>
</reference>
<proteinExistence type="predicted"/>
<dbReference type="EMBL" id="LT629765">
    <property type="protein sequence ID" value="SDS84506.1"/>
    <property type="molecule type" value="Genomic_DNA"/>
</dbReference>
<gene>
    <name evidence="1" type="ORF">SAMN04488539_2516</name>
</gene>
<dbReference type="OrthoDB" id="3213438at2"/>
<dbReference type="SUPFAM" id="SSF52343">
    <property type="entry name" value="Ferredoxin reductase-like, C-terminal NADP-linked domain"/>
    <property type="match status" value="1"/>
</dbReference>
<dbReference type="eggNOG" id="COG0543">
    <property type="taxonomic scope" value="Bacteria"/>
</dbReference>
<dbReference type="InterPro" id="IPR039261">
    <property type="entry name" value="FNR_nucleotide-bd"/>
</dbReference>
<accession>A0A1H1VJM8</accession>